<dbReference type="InterPro" id="IPR011053">
    <property type="entry name" value="Single_hybrid_motif"/>
</dbReference>
<keyword evidence="1" id="KW-0092">Biotin</keyword>
<dbReference type="InterPro" id="IPR000891">
    <property type="entry name" value="PYR_CT"/>
</dbReference>
<feature type="domain" description="Lipoyl-binding" evidence="2">
    <location>
        <begin position="539"/>
        <end position="608"/>
    </location>
</feature>
<dbReference type="eggNOG" id="COG5016">
    <property type="taxonomic scope" value="Bacteria"/>
</dbReference>
<dbReference type="InterPro" id="IPR013785">
    <property type="entry name" value="Aldolase_TIM"/>
</dbReference>
<dbReference type="eggNOG" id="COG0511">
    <property type="taxonomic scope" value="Bacteria"/>
</dbReference>
<keyword evidence="5" id="KW-1185">Reference proteome</keyword>
<dbReference type="GO" id="GO:0005737">
    <property type="term" value="C:cytoplasm"/>
    <property type="evidence" value="ECO:0007669"/>
    <property type="project" value="TreeGrafter"/>
</dbReference>
<dbReference type="FunFam" id="2.40.50.100:FF:000003">
    <property type="entry name" value="Acetyl-CoA carboxylase biotin carboxyl carrier protein"/>
    <property type="match status" value="1"/>
</dbReference>
<dbReference type="RefSeq" id="WP_013606247.1">
    <property type="nucleotide sequence ID" value="NC_015152.1"/>
</dbReference>
<dbReference type="PROSITE" id="PS50968">
    <property type="entry name" value="BIOTINYL_LIPOYL"/>
    <property type="match status" value="1"/>
</dbReference>
<proteinExistence type="predicted"/>
<dbReference type="OrthoDB" id="9807469at2"/>
<evidence type="ECO:0000259" key="3">
    <source>
        <dbReference type="PROSITE" id="PS50991"/>
    </source>
</evidence>
<dbReference type="CDD" id="cd07937">
    <property type="entry name" value="DRE_TIM_PC_TC_5S"/>
    <property type="match status" value="1"/>
</dbReference>
<dbReference type="STRING" id="158189.SpiBuddy_0561"/>
<name>F0RUN2_SPHGB</name>
<dbReference type="PROSITE" id="PS50991">
    <property type="entry name" value="PYR_CT"/>
    <property type="match status" value="1"/>
</dbReference>
<sequence length="608" mass="65980">MKKQVKFMCTAFRDGFQSVYGARVFTKDFMPAVAAAREAGISHFEAGGGARFQAPYFYSNEDAFEMMDEFRKVAGADADLQTLSRGVNVVGLDSYPRDIIDLHAKLFKKHGISTIRNFDALNDVNNLIDSGRSIVNAGLRHEVVVTMMSLPPNTTGAHDPDFYEATLKQILDAGIEYHSVCFKDASGTSTPAYVYETIKRARKLLGKDMNIVFHSHDTAGVCIQQYMSALEAGANQVDLSMMPVSGGTCQPDIVTMWHALRNTDFDLGIDIKKIREAEAVFQDCMKDYIIPPEAMTVTPEIVFSPLPGGALTANTQMLRDNNLMDKYPAIVEAMAETVAKGGYGTSVTPVSQFYFQQAFNNVMFGPWKKIAEGYGKMVLGYFGKTPVAPDPVVVKACADAMGLAPTTEKVVDINEKDPKKGIAAAKAMLEKEGLPITDENIFIAASCKEKGILFLTGKSQVNGMYKINRTEEAAKKKGEYTVTVNGKAYGVKLGKDNATVNGTSYPLNVGFGIDEKAIEASKAVATAAPQAAAASTHEAVSVKAPMPGLILRIEVKEGQKITKNQVVMIMEAMKMENEIFAPCDGVVTKVSVSQGQQMQSDDELLVIA</sequence>
<dbReference type="GO" id="GO:0006094">
    <property type="term" value="P:gluconeogenesis"/>
    <property type="evidence" value="ECO:0007669"/>
    <property type="project" value="TreeGrafter"/>
</dbReference>
<accession>F0RUN2</accession>
<dbReference type="SUPFAM" id="SSF51569">
    <property type="entry name" value="Aldolase"/>
    <property type="match status" value="1"/>
</dbReference>
<dbReference type="Gene3D" id="2.40.50.100">
    <property type="match status" value="1"/>
</dbReference>
<evidence type="ECO:0000313" key="4">
    <source>
        <dbReference type="EMBL" id="ADY12394.1"/>
    </source>
</evidence>
<dbReference type="CDD" id="cd06850">
    <property type="entry name" value="biotinyl_domain"/>
    <property type="match status" value="1"/>
</dbReference>
<dbReference type="Gene3D" id="3.20.20.70">
    <property type="entry name" value="Aldolase class I"/>
    <property type="match status" value="1"/>
</dbReference>
<protein>
    <submittedName>
        <fullName evidence="4">Pyruvate carboxylase</fullName>
        <ecNumber evidence="4">6.4.1.1</ecNumber>
    </submittedName>
</protein>
<dbReference type="SUPFAM" id="SSF51230">
    <property type="entry name" value="Single hybrid motif"/>
    <property type="match status" value="1"/>
</dbReference>
<evidence type="ECO:0000256" key="1">
    <source>
        <dbReference type="ARBA" id="ARBA00023267"/>
    </source>
</evidence>
<dbReference type="InterPro" id="IPR000089">
    <property type="entry name" value="Biotin_lipoyl"/>
</dbReference>
<dbReference type="SUPFAM" id="SSF89000">
    <property type="entry name" value="post-HMGL domain-like"/>
    <property type="match status" value="1"/>
</dbReference>
<dbReference type="AlphaFoldDB" id="F0RUN2"/>
<dbReference type="Proteomes" id="UP000008466">
    <property type="component" value="Chromosome"/>
</dbReference>
<dbReference type="PANTHER" id="PTHR43778">
    <property type="entry name" value="PYRUVATE CARBOXYLASE"/>
    <property type="match status" value="1"/>
</dbReference>
<dbReference type="GO" id="GO:0004736">
    <property type="term" value="F:pyruvate carboxylase activity"/>
    <property type="evidence" value="ECO:0007669"/>
    <property type="project" value="UniProtKB-EC"/>
</dbReference>
<feature type="domain" description="Pyruvate carboxyltransferase" evidence="3">
    <location>
        <begin position="5"/>
        <end position="275"/>
    </location>
</feature>
<keyword evidence="4" id="KW-0436">Ligase</keyword>
<dbReference type="Pfam" id="PF02436">
    <property type="entry name" value="PYC_OADA"/>
    <property type="match status" value="1"/>
</dbReference>
<dbReference type="InterPro" id="IPR003379">
    <property type="entry name" value="Carboxylase_cons_dom"/>
</dbReference>
<dbReference type="Pfam" id="PF00364">
    <property type="entry name" value="Biotin_lipoyl"/>
    <property type="match status" value="1"/>
</dbReference>
<dbReference type="InterPro" id="IPR055268">
    <property type="entry name" value="PCB-like"/>
</dbReference>
<dbReference type="HOGENOM" id="CLU_000395_4_3_12"/>
<dbReference type="KEGG" id="sbu:SpiBuddy_0561"/>
<dbReference type="Pfam" id="PF00682">
    <property type="entry name" value="HMGL-like"/>
    <property type="match status" value="1"/>
</dbReference>
<evidence type="ECO:0000259" key="2">
    <source>
        <dbReference type="PROSITE" id="PS50968"/>
    </source>
</evidence>
<dbReference type="InterPro" id="IPR001882">
    <property type="entry name" value="Biotin_BS"/>
</dbReference>
<dbReference type="PANTHER" id="PTHR43778:SF2">
    <property type="entry name" value="PYRUVATE CARBOXYLASE, MITOCHONDRIAL"/>
    <property type="match status" value="1"/>
</dbReference>
<reference evidence="5" key="1">
    <citation type="submission" date="2011-02" db="EMBL/GenBank/DDBJ databases">
        <title>Complete sequence of Spirochaeta sp. Buddy.</title>
        <authorList>
            <person name="Lucas S."/>
            <person name="Copeland A."/>
            <person name="Lapidus A."/>
            <person name="Cheng J.-F."/>
            <person name="Goodwin L."/>
            <person name="Pitluck S."/>
            <person name="Zeytun A."/>
            <person name="Detter J.C."/>
            <person name="Han C."/>
            <person name="Tapia R."/>
            <person name="Land M."/>
            <person name="Hauser L."/>
            <person name="Kyrpides N."/>
            <person name="Ivanova N."/>
            <person name="Mikhailova N."/>
            <person name="Pagani I."/>
            <person name="Ritalahti K.M."/>
            <person name="Loeffler F.E."/>
            <person name="Woyke T."/>
        </authorList>
    </citation>
    <scope>NUCLEOTIDE SEQUENCE [LARGE SCALE GENOMIC DNA]</scope>
    <source>
        <strain evidence="5">ATCC BAA-1886 / DSM 22777 / Buddy</strain>
    </source>
</reference>
<keyword evidence="4" id="KW-0670">Pyruvate</keyword>
<gene>
    <name evidence="4" type="ordered locus">SpiBuddy_0561</name>
</gene>
<dbReference type="EC" id="6.4.1.1" evidence="4"/>
<dbReference type="PROSITE" id="PS00188">
    <property type="entry name" value="BIOTIN"/>
    <property type="match status" value="1"/>
</dbReference>
<evidence type="ECO:0000313" key="5">
    <source>
        <dbReference type="Proteomes" id="UP000008466"/>
    </source>
</evidence>
<organism evidence="4 5">
    <name type="scientific">Sphaerochaeta globosa (strain ATCC BAA-1886 / DSM 22777 / Buddy)</name>
    <name type="common">Spirochaeta sp. (strain Buddy)</name>
    <dbReference type="NCBI Taxonomy" id="158189"/>
    <lineage>
        <taxon>Bacteria</taxon>
        <taxon>Pseudomonadati</taxon>
        <taxon>Spirochaetota</taxon>
        <taxon>Spirochaetia</taxon>
        <taxon>Spirochaetales</taxon>
        <taxon>Sphaerochaetaceae</taxon>
        <taxon>Sphaerochaeta</taxon>
    </lineage>
</organism>
<dbReference type="EMBL" id="CP002541">
    <property type="protein sequence ID" value="ADY12394.1"/>
    <property type="molecule type" value="Genomic_DNA"/>
</dbReference>